<comment type="caution">
    <text evidence="7">The sequence shown here is derived from an EMBL/GenBank/DDBJ whole genome shotgun (WGS) entry which is preliminary data.</text>
</comment>
<protein>
    <submittedName>
        <fullName evidence="7">Methanol dehydrogenase</fullName>
    </submittedName>
</protein>
<dbReference type="Pfam" id="PF01011">
    <property type="entry name" value="PQQ"/>
    <property type="match status" value="2"/>
</dbReference>
<dbReference type="InterPro" id="IPR017512">
    <property type="entry name" value="PQQ_MeOH/EtOH_DH"/>
</dbReference>
<evidence type="ECO:0000256" key="2">
    <source>
        <dbReference type="ARBA" id="ARBA00008156"/>
    </source>
</evidence>
<name>A0AA37Q6D6_9BACT</name>
<dbReference type="InterPro" id="IPR011047">
    <property type="entry name" value="Quinoprotein_ADH-like_sf"/>
</dbReference>
<dbReference type="InterPro" id="IPR002372">
    <property type="entry name" value="PQQ_rpt_dom"/>
</dbReference>
<feature type="region of interest" description="Disordered" evidence="5">
    <location>
        <begin position="24"/>
        <end position="51"/>
    </location>
</feature>
<feature type="domain" description="Pyrrolo-quinoline quinone repeat" evidence="6">
    <location>
        <begin position="492"/>
        <end position="555"/>
    </location>
</feature>
<evidence type="ECO:0000313" key="7">
    <source>
        <dbReference type="EMBL" id="GLC25522.1"/>
    </source>
</evidence>
<dbReference type="NCBIfam" id="TIGR03075">
    <property type="entry name" value="PQQ_enz_alc_DH"/>
    <property type="match status" value="1"/>
</dbReference>
<dbReference type="Proteomes" id="UP001161325">
    <property type="component" value="Unassembled WGS sequence"/>
</dbReference>
<evidence type="ECO:0000256" key="4">
    <source>
        <dbReference type="ARBA" id="ARBA00023002"/>
    </source>
</evidence>
<dbReference type="SMART" id="SM00564">
    <property type="entry name" value="PQQ"/>
    <property type="match status" value="5"/>
</dbReference>
<dbReference type="GO" id="GO:0016614">
    <property type="term" value="F:oxidoreductase activity, acting on CH-OH group of donors"/>
    <property type="evidence" value="ECO:0007669"/>
    <property type="project" value="InterPro"/>
</dbReference>
<comment type="cofactor">
    <cofactor evidence="1">
        <name>pyrroloquinoline quinone</name>
        <dbReference type="ChEBI" id="CHEBI:58442"/>
    </cofactor>
</comment>
<dbReference type="Gene3D" id="2.140.10.10">
    <property type="entry name" value="Quinoprotein alcohol dehydrogenase-like superfamily"/>
    <property type="match status" value="1"/>
</dbReference>
<dbReference type="SUPFAM" id="SSF50998">
    <property type="entry name" value="Quinoprotein alcohol dehydrogenase-like"/>
    <property type="match status" value="1"/>
</dbReference>
<proteinExistence type="inferred from homology"/>
<feature type="domain" description="Pyrrolo-quinoline quinone repeat" evidence="6">
    <location>
        <begin position="51"/>
        <end position="377"/>
    </location>
</feature>
<evidence type="ECO:0000259" key="6">
    <source>
        <dbReference type="Pfam" id="PF01011"/>
    </source>
</evidence>
<keyword evidence="8" id="KW-1185">Reference proteome</keyword>
<sequence length="613" mass="66067">MPNCALVLLLAACDRSDATVESAGARPTAAANDSAPAASPAAPDAGEDGQWTMPARDHASTRYSRLTEITTANVKDLQLAWTFSTGVLRGHEAAPLVVGSTMYVVTPYPNHLYAIDLAQPGGALKWRYDPKPARAAQGVACCDVVNRGAAYADGKIFFNTLDVQTVAVDAATGKEVWKVQLGDINRGESITMAPLVVKGKVLVGNSGGEFGVRGWLTALDASTGAIAWRAYGTGPDSDVRIGADFQPFYAADREKDLGVKTWSGDQWKVGGATAWGWISYDPRLDLIYYGTSNPGVWNPAQRPGDNKWASSIFARDPDTGMARWAYQWTPHDEHDFDGINENLLLDLPIGGRTRAVLVRPERNGFVYVLDRATGEVLSADPFGPVTWARGIDLKTGRPILNPEKATGNRLARDVCPASPGMKDWQPSAWSPRTRLLYLPHNNLCMDYEGVETGYIAGTPYVGAQVRMYAGPGGHRGVFAAWDPVARRKVWEIKEKFPAWSGTVVTAGDVVFYGTMDRWFKAVDARTGALLWQFRTGSGIIGQPITYRGPDGKQYVAVLAGVGGWAGAAALGLQPEVDPHIALGFADAMKDLPQHTPQGGMLYVFALPDRGGTR</sequence>
<keyword evidence="3" id="KW-0479">Metal-binding</keyword>
<evidence type="ECO:0000256" key="5">
    <source>
        <dbReference type="SAM" id="MobiDB-lite"/>
    </source>
</evidence>
<keyword evidence="4" id="KW-0560">Oxidoreductase</keyword>
<dbReference type="GO" id="GO:0005509">
    <property type="term" value="F:calcium ion binding"/>
    <property type="evidence" value="ECO:0007669"/>
    <property type="project" value="InterPro"/>
</dbReference>
<dbReference type="AlphaFoldDB" id="A0AA37Q6D6"/>
<feature type="compositionally biased region" description="Low complexity" evidence="5">
    <location>
        <begin position="25"/>
        <end position="44"/>
    </location>
</feature>
<organism evidence="7 8">
    <name type="scientific">Roseisolibacter agri</name>
    <dbReference type="NCBI Taxonomy" id="2014610"/>
    <lineage>
        <taxon>Bacteria</taxon>
        <taxon>Pseudomonadati</taxon>
        <taxon>Gemmatimonadota</taxon>
        <taxon>Gemmatimonadia</taxon>
        <taxon>Gemmatimonadales</taxon>
        <taxon>Gemmatimonadaceae</taxon>
        <taxon>Roseisolibacter</taxon>
    </lineage>
</organism>
<dbReference type="GO" id="GO:0016020">
    <property type="term" value="C:membrane"/>
    <property type="evidence" value="ECO:0007669"/>
    <property type="project" value="InterPro"/>
</dbReference>
<dbReference type="CDD" id="cd10278">
    <property type="entry name" value="PQQ_MDH"/>
    <property type="match status" value="1"/>
</dbReference>
<dbReference type="EMBL" id="BRXS01000003">
    <property type="protein sequence ID" value="GLC25522.1"/>
    <property type="molecule type" value="Genomic_DNA"/>
</dbReference>
<evidence type="ECO:0000256" key="3">
    <source>
        <dbReference type="ARBA" id="ARBA00022723"/>
    </source>
</evidence>
<dbReference type="PANTHER" id="PTHR32303">
    <property type="entry name" value="QUINOPROTEIN ALCOHOL DEHYDROGENASE (CYTOCHROME C)"/>
    <property type="match status" value="1"/>
</dbReference>
<evidence type="ECO:0000313" key="8">
    <source>
        <dbReference type="Proteomes" id="UP001161325"/>
    </source>
</evidence>
<accession>A0AA37Q6D6</accession>
<reference evidence="7" key="1">
    <citation type="submission" date="2022-08" db="EMBL/GenBank/DDBJ databases">
        <title>Draft genome sequencing of Roseisolibacter agri AW1220.</title>
        <authorList>
            <person name="Tobiishi Y."/>
            <person name="Tonouchi A."/>
        </authorList>
    </citation>
    <scope>NUCLEOTIDE SEQUENCE</scope>
    <source>
        <strain evidence="7">AW1220</strain>
    </source>
</reference>
<dbReference type="PANTHER" id="PTHR32303:SF4">
    <property type="entry name" value="QUINOPROTEIN GLUCOSE DEHYDROGENASE"/>
    <property type="match status" value="1"/>
</dbReference>
<evidence type="ECO:0000256" key="1">
    <source>
        <dbReference type="ARBA" id="ARBA00001931"/>
    </source>
</evidence>
<dbReference type="InterPro" id="IPR018391">
    <property type="entry name" value="PQQ_b-propeller_rpt"/>
</dbReference>
<comment type="similarity">
    <text evidence="2">Belongs to the bacterial PQQ dehydrogenase family.</text>
</comment>
<gene>
    <name evidence="7" type="ORF">rosag_20350</name>
</gene>